<evidence type="ECO:0000256" key="2">
    <source>
        <dbReference type="SAM" id="MobiDB-lite"/>
    </source>
</evidence>
<evidence type="ECO:0000313" key="5">
    <source>
        <dbReference type="Proteomes" id="UP000037904"/>
    </source>
</evidence>
<dbReference type="PROSITE" id="PS00463">
    <property type="entry name" value="ZN2_CY6_FUNGAL_1"/>
    <property type="match status" value="1"/>
</dbReference>
<proteinExistence type="predicted"/>
<dbReference type="PROSITE" id="PS50048">
    <property type="entry name" value="ZN2_CY6_FUNGAL_2"/>
    <property type="match status" value="1"/>
</dbReference>
<dbReference type="Proteomes" id="UP000037904">
    <property type="component" value="Unassembled WGS sequence"/>
</dbReference>
<organism evidence="4 5">
    <name type="scientific">Fusarium langsethiae</name>
    <dbReference type="NCBI Taxonomy" id="179993"/>
    <lineage>
        <taxon>Eukaryota</taxon>
        <taxon>Fungi</taxon>
        <taxon>Dikarya</taxon>
        <taxon>Ascomycota</taxon>
        <taxon>Pezizomycotina</taxon>
        <taxon>Sordariomycetes</taxon>
        <taxon>Hypocreomycetidae</taxon>
        <taxon>Hypocreales</taxon>
        <taxon>Nectriaceae</taxon>
        <taxon>Fusarium</taxon>
    </lineage>
</organism>
<keyword evidence="5" id="KW-1185">Reference proteome</keyword>
<dbReference type="CDD" id="cd00067">
    <property type="entry name" value="GAL4"/>
    <property type="match status" value="1"/>
</dbReference>
<dbReference type="AlphaFoldDB" id="A0A0M9ETS2"/>
<evidence type="ECO:0000256" key="1">
    <source>
        <dbReference type="ARBA" id="ARBA00023242"/>
    </source>
</evidence>
<feature type="compositionally biased region" description="Polar residues" evidence="2">
    <location>
        <begin position="87"/>
        <end position="101"/>
    </location>
</feature>
<dbReference type="SUPFAM" id="SSF57701">
    <property type="entry name" value="Zn2/Cys6 DNA-binding domain"/>
    <property type="match status" value="1"/>
</dbReference>
<evidence type="ECO:0000259" key="3">
    <source>
        <dbReference type="PROSITE" id="PS50048"/>
    </source>
</evidence>
<protein>
    <submittedName>
        <fullName evidence="4">Transcription factor</fullName>
    </submittedName>
</protein>
<dbReference type="GO" id="GO:0008270">
    <property type="term" value="F:zinc ion binding"/>
    <property type="evidence" value="ECO:0007669"/>
    <property type="project" value="InterPro"/>
</dbReference>
<dbReference type="InterPro" id="IPR001138">
    <property type="entry name" value="Zn2Cys6_DnaBD"/>
</dbReference>
<dbReference type="Gene3D" id="4.10.240.10">
    <property type="entry name" value="Zn(2)-C6 fungal-type DNA-binding domain"/>
    <property type="match status" value="1"/>
</dbReference>
<feature type="region of interest" description="Disordered" evidence="2">
    <location>
        <begin position="44"/>
        <end position="101"/>
    </location>
</feature>
<dbReference type="SMART" id="SM00066">
    <property type="entry name" value="GAL4"/>
    <property type="match status" value="1"/>
</dbReference>
<dbReference type="InterPro" id="IPR036864">
    <property type="entry name" value="Zn2-C6_fun-type_DNA-bd_sf"/>
</dbReference>
<accession>A0A0M9ETS2</accession>
<feature type="compositionally biased region" description="Low complexity" evidence="2">
    <location>
        <begin position="51"/>
        <end position="74"/>
    </location>
</feature>
<feature type="domain" description="Zn(2)-C6 fungal-type" evidence="3">
    <location>
        <begin position="10"/>
        <end position="44"/>
    </location>
</feature>
<sequence length="425" mass="46731">MSASSKRRSACERCRSQKLKCIREPENRTDSCLRCSQAQEECVVSLRKTPGRPSGRGNSSSRRSPTNNIPTQTPTPAPTLVLDDSDSISVPRNESLGSSSEDALEGLLDMNIDWGDMNIFSSSGPLSGIGNDQIPEIPSSLFSYSESTRIEPPPPCASWSASTDFTAPTGLFPCQIRNQICDPGVQLSGLQQSLSKHLVQLQCFSWDITSVLRLESASFGFQNPESLCETSQTFNPLVGTFKIISEFEHVLEGVRSFMKRRERQDISALPNEMRICYSLTAMSCYLQLICIYKYIFSYVLDQASSNPTVRNFILDSTPGISLSGFVVPAPKNIVGRSFSRLMQYKISSVETALGLPGGWRISTEPNADQLADRPFLLSGLKGQALLELLKVQIVEGQTVEGESPSSTMGLLECLRNQIREIENLG</sequence>
<dbReference type="EMBL" id="JXCE01000174">
    <property type="protein sequence ID" value="KPA39738.1"/>
    <property type="molecule type" value="Genomic_DNA"/>
</dbReference>
<keyword evidence="1" id="KW-0539">Nucleus</keyword>
<evidence type="ECO:0000313" key="4">
    <source>
        <dbReference type="EMBL" id="KPA39738.1"/>
    </source>
</evidence>
<name>A0A0M9ETS2_FUSLA</name>
<reference evidence="4 5" key="1">
    <citation type="submission" date="2015-04" db="EMBL/GenBank/DDBJ databases">
        <title>The draft genome sequence of Fusarium langsethiae, a T-2/HT-2 mycotoxin producer.</title>
        <authorList>
            <person name="Lysoe E."/>
            <person name="Divon H.H."/>
            <person name="Terzi V."/>
            <person name="Orru L."/>
            <person name="Lamontanara A."/>
            <person name="Kolseth A.-K."/>
            <person name="Frandsen R.J."/>
            <person name="Nielsen K."/>
            <person name="Thrane U."/>
        </authorList>
    </citation>
    <scope>NUCLEOTIDE SEQUENCE [LARGE SCALE GENOMIC DNA]</scope>
    <source>
        <strain evidence="4 5">Fl201059</strain>
    </source>
</reference>
<comment type="caution">
    <text evidence="4">The sequence shown here is derived from an EMBL/GenBank/DDBJ whole genome shotgun (WGS) entry which is preliminary data.</text>
</comment>
<dbReference type="GO" id="GO:0000981">
    <property type="term" value="F:DNA-binding transcription factor activity, RNA polymerase II-specific"/>
    <property type="evidence" value="ECO:0007669"/>
    <property type="project" value="InterPro"/>
</dbReference>
<gene>
    <name evidence="4" type="ORF">FLAG1_07392</name>
</gene>